<dbReference type="AlphaFoldDB" id="A0A0G2EUJ6"/>
<dbReference type="SMART" id="SM00327">
    <property type="entry name" value="VWA"/>
    <property type="match status" value="1"/>
</dbReference>
<feature type="compositionally biased region" description="Low complexity" evidence="1">
    <location>
        <begin position="56"/>
        <end position="66"/>
    </location>
</feature>
<feature type="compositionally biased region" description="Polar residues" evidence="1">
    <location>
        <begin position="11"/>
        <end position="37"/>
    </location>
</feature>
<dbReference type="PROSITE" id="PS50234">
    <property type="entry name" value="VWFA"/>
    <property type="match status" value="1"/>
</dbReference>
<dbReference type="PANTHER" id="PTHR34706:SF1">
    <property type="entry name" value="VWFA DOMAIN-CONTAINING PROTEIN"/>
    <property type="match status" value="1"/>
</dbReference>
<feature type="domain" description="VWFA" evidence="2">
    <location>
        <begin position="86"/>
        <end position="289"/>
    </location>
</feature>
<gene>
    <name evidence="3" type="ORF">UCRPC4_g01575</name>
</gene>
<dbReference type="Proteomes" id="UP000053317">
    <property type="component" value="Unassembled WGS sequence"/>
</dbReference>
<reference evidence="3 4" key="1">
    <citation type="submission" date="2015-05" db="EMBL/GenBank/DDBJ databases">
        <title>Distinctive expansion of gene families associated with plant cell wall degradation and secondary metabolism in the genomes of grapevine trunk pathogens.</title>
        <authorList>
            <person name="Lawrence D.P."/>
            <person name="Travadon R."/>
            <person name="Rolshausen P.E."/>
            <person name="Baumgartner K."/>
        </authorList>
    </citation>
    <scope>NUCLEOTIDE SEQUENCE [LARGE SCALE GENOMIC DNA]</scope>
    <source>
        <strain evidence="3">UCRPC4</strain>
    </source>
</reference>
<comment type="caution">
    <text evidence="3">The sequence shown here is derived from an EMBL/GenBank/DDBJ whole genome shotgun (WGS) entry which is preliminary data.</text>
</comment>
<accession>A0A0G2EUJ6</accession>
<dbReference type="EMBL" id="LCWF01000038">
    <property type="protein sequence ID" value="KKY25884.1"/>
    <property type="molecule type" value="Genomic_DNA"/>
</dbReference>
<dbReference type="Pfam" id="PF00092">
    <property type="entry name" value="VWA"/>
    <property type="match status" value="1"/>
</dbReference>
<dbReference type="PANTHER" id="PTHR34706">
    <property type="entry name" value="SLR1338 PROTEIN"/>
    <property type="match status" value="1"/>
</dbReference>
<evidence type="ECO:0000313" key="4">
    <source>
        <dbReference type="Proteomes" id="UP000053317"/>
    </source>
</evidence>
<dbReference type="SUPFAM" id="SSF53300">
    <property type="entry name" value="vWA-like"/>
    <property type="match status" value="1"/>
</dbReference>
<evidence type="ECO:0000259" key="2">
    <source>
        <dbReference type="PROSITE" id="PS50234"/>
    </source>
</evidence>
<dbReference type="InterPro" id="IPR036465">
    <property type="entry name" value="vWFA_dom_sf"/>
</dbReference>
<organism evidence="3 4">
    <name type="scientific">Phaeomoniella chlamydospora</name>
    <name type="common">Phaeoacremonium chlamydosporum</name>
    <dbReference type="NCBI Taxonomy" id="158046"/>
    <lineage>
        <taxon>Eukaryota</taxon>
        <taxon>Fungi</taxon>
        <taxon>Dikarya</taxon>
        <taxon>Ascomycota</taxon>
        <taxon>Pezizomycotina</taxon>
        <taxon>Eurotiomycetes</taxon>
        <taxon>Chaetothyriomycetidae</taxon>
        <taxon>Phaeomoniellales</taxon>
        <taxon>Phaeomoniellaceae</taxon>
        <taxon>Phaeomoniella</taxon>
    </lineage>
</organism>
<reference evidence="3 4" key="2">
    <citation type="submission" date="2015-05" db="EMBL/GenBank/DDBJ databases">
        <authorList>
            <person name="Morales-Cruz A."/>
            <person name="Amrine K.C."/>
            <person name="Cantu D."/>
        </authorList>
    </citation>
    <scope>NUCLEOTIDE SEQUENCE [LARGE SCALE GENOMIC DNA]</scope>
    <source>
        <strain evidence="3">UCRPC4</strain>
    </source>
</reference>
<keyword evidence="4" id="KW-1185">Reference proteome</keyword>
<dbReference type="Gene3D" id="3.40.50.410">
    <property type="entry name" value="von Willebrand factor, type A domain"/>
    <property type="match status" value="1"/>
</dbReference>
<evidence type="ECO:0000313" key="3">
    <source>
        <dbReference type="EMBL" id="KKY25884.1"/>
    </source>
</evidence>
<protein>
    <submittedName>
        <fullName evidence="3">Putative von willebrand factor</fullName>
    </submittedName>
</protein>
<feature type="region of interest" description="Disordered" evidence="1">
    <location>
        <begin position="1"/>
        <end position="70"/>
    </location>
</feature>
<sequence>MPSLNPLKKFGSQNKTIRLNTPQSKPQSLLRGLSNSNPAPARTTPTRRPAPPEAPPAYSAAPPLTTVSDQVPAGADSQYAFLAQFDTVFLIDDSGSMAGGRWRETSEALAAITPICTEQDEDGIDIYFLNHRRQNSNLGGYQNVKSPSEVREIFGVASPRGGTPTGTRLNHILRPYLTQLEQEAARIQEGFENTIKPLNIIVITDGEATDDVTSVIVQAARRLDKIEAEPWQIGIQFFQVGKEPGAAQSLQELDDELSDEFNIRDMVDTVPWTGDDGSKLTAEGILKTVLGSVHRKLDRRRGSDELLRE</sequence>
<feature type="compositionally biased region" description="Low complexity" evidence="1">
    <location>
        <begin position="38"/>
        <end position="47"/>
    </location>
</feature>
<name>A0A0G2EUJ6_PHACM</name>
<evidence type="ECO:0000256" key="1">
    <source>
        <dbReference type="SAM" id="MobiDB-lite"/>
    </source>
</evidence>
<dbReference type="InterPro" id="IPR002035">
    <property type="entry name" value="VWF_A"/>
</dbReference>
<dbReference type="OrthoDB" id="2142040at2759"/>
<proteinExistence type="predicted"/>